<feature type="region of interest" description="Disordered" evidence="1">
    <location>
        <begin position="306"/>
        <end position="327"/>
    </location>
</feature>
<keyword evidence="2" id="KW-1185">Reference proteome</keyword>
<sequence length="762" mass="83028">MSKSPPSSSKRSGGRHANCRPLRPPLVIVQVFLERLSSPWESHFDTTNAVQIRFFPFSSSSDTAAAAADGHLSVGNGRLFIMRQDQIGWLQLDIGRADGEGANGGWRGRLKLVEEGTQTTEAATAPMCRRIACELRSIEHGREDGAALPLMLSSSSLTAHLLVSVDEVRKRREERGGHVAEQKKEEGGDQRKRAEDGWAQTEGEEAAADGTSRRQEIGVQTVKEAQATEATATAEEKQRGQRWRRATAARVMMLMMAALNGSAQAAAAAKGNNDGRRRTMAMMIGGRRGREVIGATTTTTIGRPTKERETMTRVSIPPNANSPIRPHPNQSVLISQYRAQIAYLSAVHRTLVPQTAGNERKRRKKTLGGRRERKTEDDDGIRAEGWRGKEEQQPEERMGRTRTDVEEGWMKSVKWWEGGRERMNGRDDDEEGSSILQSVAISESDGSVAADERTMRGTAPEGMNGRMMATDYERDIRRTAPEGMNARMMATERDIRRTAPEGMNGRMMATERHIRRTAPEGMNARIMAGLGAIRRTAPEEMNGRIIPDEVTKRVTPEGMNGRIVPDKGTKGGTTPKRVTPEGMNGRIIANERDITRTAPEGMNGRAKSRSASKGTSASSSASSDSSSAPTRKKSIASSSSSSSSSKRSSSSSVSCSSTPTASSPSTKGSSDYQQQQKLAESPTNSSTLKGSSAKTESSIATDISKSRPKGSPSTIHQQRIGAAHILHKPCATTFFQQIFCHRLQRRRPIATNSSATCTLKDQ</sequence>
<reference evidence="3" key="1">
    <citation type="submission" date="2022-11" db="UniProtKB">
        <authorList>
            <consortium name="WormBaseParasite"/>
        </authorList>
    </citation>
    <scope>IDENTIFICATION</scope>
</reference>
<evidence type="ECO:0000313" key="3">
    <source>
        <dbReference type="WBParaSite" id="Gr19_v10_g12176.t1"/>
    </source>
</evidence>
<organism evidence="2 3">
    <name type="scientific">Globodera rostochiensis</name>
    <name type="common">Golden nematode worm</name>
    <name type="synonym">Heterodera rostochiensis</name>
    <dbReference type="NCBI Taxonomy" id="31243"/>
    <lineage>
        <taxon>Eukaryota</taxon>
        <taxon>Metazoa</taxon>
        <taxon>Ecdysozoa</taxon>
        <taxon>Nematoda</taxon>
        <taxon>Chromadorea</taxon>
        <taxon>Rhabditida</taxon>
        <taxon>Tylenchina</taxon>
        <taxon>Tylenchomorpha</taxon>
        <taxon>Tylenchoidea</taxon>
        <taxon>Heteroderidae</taxon>
        <taxon>Heteroderinae</taxon>
        <taxon>Globodera</taxon>
    </lineage>
</organism>
<evidence type="ECO:0000313" key="2">
    <source>
        <dbReference type="Proteomes" id="UP000887572"/>
    </source>
</evidence>
<dbReference type="AlphaFoldDB" id="A0A914GXY8"/>
<feature type="region of interest" description="Disordered" evidence="1">
    <location>
        <begin position="354"/>
        <end position="404"/>
    </location>
</feature>
<feature type="compositionally biased region" description="Basic and acidic residues" evidence="1">
    <location>
        <begin position="172"/>
        <end position="196"/>
    </location>
</feature>
<feature type="compositionally biased region" description="Low complexity" evidence="1">
    <location>
        <begin position="220"/>
        <end position="233"/>
    </location>
</feature>
<feature type="region of interest" description="Disordered" evidence="1">
    <location>
        <begin position="172"/>
        <end position="244"/>
    </location>
</feature>
<feature type="compositionally biased region" description="Basic and acidic residues" evidence="1">
    <location>
        <begin position="369"/>
        <end position="404"/>
    </location>
</feature>
<feature type="compositionally biased region" description="Low complexity" evidence="1">
    <location>
        <begin position="609"/>
        <end position="670"/>
    </location>
</feature>
<name>A0A914GXY8_GLORO</name>
<accession>A0A914GXY8</accession>
<protein>
    <submittedName>
        <fullName evidence="3">SH3 domain-containing protein</fullName>
    </submittedName>
</protein>
<feature type="region of interest" description="Disordered" evidence="1">
    <location>
        <begin position="556"/>
        <end position="716"/>
    </location>
</feature>
<dbReference type="Proteomes" id="UP000887572">
    <property type="component" value="Unplaced"/>
</dbReference>
<evidence type="ECO:0000256" key="1">
    <source>
        <dbReference type="SAM" id="MobiDB-lite"/>
    </source>
</evidence>
<proteinExistence type="predicted"/>
<dbReference type="WBParaSite" id="Gr19_v10_g12176.t1">
    <property type="protein sequence ID" value="Gr19_v10_g12176.t1"/>
    <property type="gene ID" value="Gr19_v10_g12176"/>
</dbReference>
<feature type="compositionally biased region" description="Polar residues" evidence="1">
    <location>
        <begin position="671"/>
        <end position="703"/>
    </location>
</feature>
<feature type="region of interest" description="Disordered" evidence="1">
    <location>
        <begin position="438"/>
        <end position="465"/>
    </location>
</feature>
<feature type="compositionally biased region" description="Polar residues" evidence="1">
    <location>
        <begin position="318"/>
        <end position="327"/>
    </location>
</feature>